<evidence type="ECO:0000313" key="1">
    <source>
        <dbReference type="EMBL" id="KKN31208.1"/>
    </source>
</evidence>
<comment type="caution">
    <text evidence="1">The sequence shown here is derived from an EMBL/GenBank/DDBJ whole genome shotgun (WGS) entry which is preliminary data.</text>
</comment>
<name>A0A0F9SPN8_9ZZZZ</name>
<sequence>MVDMKREPEEGYAGAYYGMGFGTGVDALEWLNLTLAAYPEHHIPVWVEAASPLKPEAPDLSIGVLLPITGKTMIVYAVVAAQEEIDEAVDLVSDSLVARAHFRFVRG</sequence>
<gene>
    <name evidence="1" type="ORF">LCGC14_0826310</name>
</gene>
<protein>
    <submittedName>
        <fullName evidence="1">Uncharacterized protein</fullName>
    </submittedName>
</protein>
<dbReference type="EMBL" id="LAZR01002349">
    <property type="protein sequence ID" value="KKN31208.1"/>
    <property type="molecule type" value="Genomic_DNA"/>
</dbReference>
<proteinExistence type="predicted"/>
<reference evidence="1" key="1">
    <citation type="journal article" date="2015" name="Nature">
        <title>Complex archaea that bridge the gap between prokaryotes and eukaryotes.</title>
        <authorList>
            <person name="Spang A."/>
            <person name="Saw J.H."/>
            <person name="Jorgensen S.L."/>
            <person name="Zaremba-Niedzwiedzka K."/>
            <person name="Martijn J."/>
            <person name="Lind A.E."/>
            <person name="van Eijk R."/>
            <person name="Schleper C."/>
            <person name="Guy L."/>
            <person name="Ettema T.J."/>
        </authorList>
    </citation>
    <scope>NUCLEOTIDE SEQUENCE</scope>
</reference>
<accession>A0A0F9SPN8</accession>
<organism evidence="1">
    <name type="scientific">marine sediment metagenome</name>
    <dbReference type="NCBI Taxonomy" id="412755"/>
    <lineage>
        <taxon>unclassified sequences</taxon>
        <taxon>metagenomes</taxon>
        <taxon>ecological metagenomes</taxon>
    </lineage>
</organism>
<dbReference type="AlphaFoldDB" id="A0A0F9SPN8"/>